<keyword evidence="2" id="KW-1185">Reference proteome</keyword>
<reference evidence="1" key="1">
    <citation type="submission" date="2021-05" db="EMBL/GenBank/DDBJ databases">
        <authorList>
            <person name="Pan Q."/>
            <person name="Jouanno E."/>
            <person name="Zahm M."/>
            <person name="Klopp C."/>
            <person name="Cabau C."/>
            <person name="Louis A."/>
            <person name="Berthelot C."/>
            <person name="Parey E."/>
            <person name="Roest Crollius H."/>
            <person name="Montfort J."/>
            <person name="Robinson-Rechavi M."/>
            <person name="Bouchez O."/>
            <person name="Lampietro C."/>
            <person name="Lopez Roques C."/>
            <person name="Donnadieu C."/>
            <person name="Postlethwait J."/>
            <person name="Bobe J."/>
            <person name="Dillon D."/>
            <person name="Chandos A."/>
            <person name="von Hippel F."/>
            <person name="Guiguen Y."/>
        </authorList>
    </citation>
    <scope>NUCLEOTIDE SEQUENCE</scope>
    <source>
        <strain evidence="1">YG-Jan2019</strain>
    </source>
</reference>
<proteinExistence type="predicted"/>
<protein>
    <submittedName>
        <fullName evidence="1">Uncharacterized protein</fullName>
    </submittedName>
</protein>
<name>A0ACC2G174_DALPE</name>
<dbReference type="EMBL" id="CM055746">
    <property type="protein sequence ID" value="KAJ7997250.1"/>
    <property type="molecule type" value="Genomic_DNA"/>
</dbReference>
<sequence>MRRLICFGGSIEADLRGGGSSGPHREDTGAFPGASLLRTEPRVKGFPWQPHPPHLTLASLRRGDAALTTPAGRTAESRSAASSARVHGTHRPCNAARCLNRALLAADWLIHVARDAVQSMPLWSFHWSLYSWASITKLDLVFHYALLFIYNMFLCMTERDR</sequence>
<accession>A0ACC2G174</accession>
<gene>
    <name evidence="1" type="ORF">DPEC_G00227030</name>
</gene>
<evidence type="ECO:0000313" key="1">
    <source>
        <dbReference type="EMBL" id="KAJ7997250.1"/>
    </source>
</evidence>
<dbReference type="Proteomes" id="UP001157502">
    <property type="component" value="Chromosome 19"/>
</dbReference>
<organism evidence="1 2">
    <name type="scientific">Dallia pectoralis</name>
    <name type="common">Alaska blackfish</name>
    <dbReference type="NCBI Taxonomy" id="75939"/>
    <lineage>
        <taxon>Eukaryota</taxon>
        <taxon>Metazoa</taxon>
        <taxon>Chordata</taxon>
        <taxon>Craniata</taxon>
        <taxon>Vertebrata</taxon>
        <taxon>Euteleostomi</taxon>
        <taxon>Actinopterygii</taxon>
        <taxon>Neopterygii</taxon>
        <taxon>Teleostei</taxon>
        <taxon>Protacanthopterygii</taxon>
        <taxon>Esociformes</taxon>
        <taxon>Umbridae</taxon>
        <taxon>Dallia</taxon>
    </lineage>
</organism>
<evidence type="ECO:0000313" key="2">
    <source>
        <dbReference type="Proteomes" id="UP001157502"/>
    </source>
</evidence>
<comment type="caution">
    <text evidence="1">The sequence shown here is derived from an EMBL/GenBank/DDBJ whole genome shotgun (WGS) entry which is preliminary data.</text>
</comment>